<feature type="compositionally biased region" description="Basic and acidic residues" evidence="1">
    <location>
        <begin position="92"/>
        <end position="101"/>
    </location>
</feature>
<reference evidence="2" key="1">
    <citation type="submission" date="2021-03" db="EMBL/GenBank/DDBJ databases">
        <authorList>
            <person name="Tagirdzhanova G."/>
        </authorList>
    </citation>
    <scope>NUCLEOTIDE SEQUENCE</scope>
</reference>
<name>A0A8H3IHB4_9LECA</name>
<accession>A0A8H3IHB4</accession>
<feature type="compositionally biased region" description="Low complexity" evidence="1">
    <location>
        <begin position="9"/>
        <end position="21"/>
    </location>
</feature>
<feature type="compositionally biased region" description="Acidic residues" evidence="1">
    <location>
        <begin position="102"/>
        <end position="112"/>
    </location>
</feature>
<proteinExistence type="predicted"/>
<keyword evidence="3" id="KW-1185">Reference proteome</keyword>
<dbReference type="EMBL" id="CAJPDR010000114">
    <property type="protein sequence ID" value="CAF9918713.1"/>
    <property type="molecule type" value="Genomic_DNA"/>
</dbReference>
<feature type="region of interest" description="Disordered" evidence="1">
    <location>
        <begin position="1"/>
        <end position="21"/>
    </location>
</feature>
<evidence type="ECO:0000313" key="2">
    <source>
        <dbReference type="EMBL" id="CAF9918713.1"/>
    </source>
</evidence>
<dbReference type="Proteomes" id="UP000664203">
    <property type="component" value="Unassembled WGS sequence"/>
</dbReference>
<evidence type="ECO:0000313" key="3">
    <source>
        <dbReference type="Proteomes" id="UP000664203"/>
    </source>
</evidence>
<gene>
    <name evidence="2" type="ORF">ALECFALPRED_000792</name>
</gene>
<organism evidence="2 3">
    <name type="scientific">Alectoria fallacina</name>
    <dbReference type="NCBI Taxonomy" id="1903189"/>
    <lineage>
        <taxon>Eukaryota</taxon>
        <taxon>Fungi</taxon>
        <taxon>Dikarya</taxon>
        <taxon>Ascomycota</taxon>
        <taxon>Pezizomycotina</taxon>
        <taxon>Lecanoromycetes</taxon>
        <taxon>OSLEUM clade</taxon>
        <taxon>Lecanoromycetidae</taxon>
        <taxon>Lecanorales</taxon>
        <taxon>Lecanorineae</taxon>
        <taxon>Parmeliaceae</taxon>
        <taxon>Alectoria</taxon>
    </lineage>
</organism>
<feature type="region of interest" description="Disordered" evidence="1">
    <location>
        <begin position="65"/>
        <end position="119"/>
    </location>
</feature>
<comment type="caution">
    <text evidence="2">The sequence shown here is derived from an EMBL/GenBank/DDBJ whole genome shotgun (WGS) entry which is preliminary data.</text>
</comment>
<evidence type="ECO:0000256" key="1">
    <source>
        <dbReference type="SAM" id="MobiDB-lite"/>
    </source>
</evidence>
<protein>
    <submittedName>
        <fullName evidence="2">Uncharacterized protein</fullName>
    </submittedName>
</protein>
<dbReference type="AlphaFoldDB" id="A0A8H3IHB4"/>
<sequence length="178" mass="19871">MPTPPTPTPTSTTTTTTTAPTLPLRPIFQTLLLACPVLMLLPPRKLDLYTFSLAGAWVVSTEELSFGSARRRQQQQQRGGVLEGDVVSERGVAGRDERIGDGDEEAEGEGEGEGVKGLAKKLWMGDERPGWQRRRLEREREELDSGKGYGDIIMEQVREVFPRFGERRKEEDGEEKEG</sequence>